<dbReference type="InterPro" id="IPR035979">
    <property type="entry name" value="RBD_domain_sf"/>
</dbReference>
<feature type="domain" description="Reverse transcriptase" evidence="4">
    <location>
        <begin position="769"/>
        <end position="1046"/>
    </location>
</feature>
<dbReference type="Pfam" id="PF13966">
    <property type="entry name" value="zf-RVT"/>
    <property type="match status" value="1"/>
</dbReference>
<dbReference type="SUPFAM" id="SSF54928">
    <property type="entry name" value="RNA-binding domain, RBD"/>
    <property type="match status" value="1"/>
</dbReference>
<comment type="caution">
    <text evidence="5">The sequence shown here is derived from an EMBL/GenBank/DDBJ whole genome shotgun (WGS) entry which is preliminary data.</text>
</comment>
<keyword evidence="1" id="KW-0694">RNA-binding</keyword>
<dbReference type="SUPFAM" id="SSF56219">
    <property type="entry name" value="DNase I-like"/>
    <property type="match status" value="1"/>
</dbReference>
<organism evidence="5 6">
    <name type="scientific">Tanacetum coccineum</name>
    <dbReference type="NCBI Taxonomy" id="301880"/>
    <lineage>
        <taxon>Eukaryota</taxon>
        <taxon>Viridiplantae</taxon>
        <taxon>Streptophyta</taxon>
        <taxon>Embryophyta</taxon>
        <taxon>Tracheophyta</taxon>
        <taxon>Spermatophyta</taxon>
        <taxon>Magnoliopsida</taxon>
        <taxon>eudicotyledons</taxon>
        <taxon>Gunneridae</taxon>
        <taxon>Pentapetalae</taxon>
        <taxon>asterids</taxon>
        <taxon>campanulids</taxon>
        <taxon>Asterales</taxon>
        <taxon>Asteraceae</taxon>
        <taxon>Asteroideae</taxon>
        <taxon>Anthemideae</taxon>
        <taxon>Anthemidinae</taxon>
        <taxon>Tanacetum</taxon>
    </lineage>
</organism>
<feature type="compositionally biased region" description="Polar residues" evidence="2">
    <location>
        <begin position="333"/>
        <end position="345"/>
    </location>
</feature>
<dbReference type="GO" id="GO:0003964">
    <property type="term" value="F:RNA-directed DNA polymerase activity"/>
    <property type="evidence" value="ECO:0007669"/>
    <property type="project" value="UniProtKB-KW"/>
</dbReference>
<dbReference type="Gene3D" id="3.30.70.330">
    <property type="match status" value="1"/>
</dbReference>
<gene>
    <name evidence="5" type="ORF">Tco_0726299</name>
</gene>
<dbReference type="Pfam" id="PF00078">
    <property type="entry name" value="RVT_1"/>
    <property type="match status" value="1"/>
</dbReference>
<feature type="compositionally biased region" description="Basic and acidic residues" evidence="2">
    <location>
        <begin position="347"/>
        <end position="367"/>
    </location>
</feature>
<dbReference type="InterPro" id="IPR012677">
    <property type="entry name" value="Nucleotide-bd_a/b_plait_sf"/>
</dbReference>
<feature type="compositionally biased region" description="Basic and acidic residues" evidence="2">
    <location>
        <begin position="297"/>
        <end position="312"/>
    </location>
</feature>
<keyword evidence="5" id="KW-0695">RNA-directed DNA polymerase</keyword>
<protein>
    <submittedName>
        <fullName evidence="5">RNA-directed DNA polymerase, eukaryota</fullName>
    </submittedName>
</protein>
<dbReference type="InterPro" id="IPR000504">
    <property type="entry name" value="RRM_dom"/>
</dbReference>
<reference evidence="5" key="2">
    <citation type="submission" date="2022-01" db="EMBL/GenBank/DDBJ databases">
        <authorList>
            <person name="Yamashiro T."/>
            <person name="Shiraishi A."/>
            <person name="Satake H."/>
            <person name="Nakayama K."/>
        </authorList>
    </citation>
    <scope>NUCLEOTIDE SEQUENCE</scope>
</reference>
<name>A0ABQ4YGU7_9ASTR</name>
<dbReference type="Gene3D" id="3.60.10.10">
    <property type="entry name" value="Endonuclease/exonuclease/phosphatase"/>
    <property type="match status" value="1"/>
</dbReference>
<feature type="compositionally biased region" description="Acidic residues" evidence="2">
    <location>
        <begin position="284"/>
        <end position="296"/>
    </location>
</feature>
<dbReference type="PROSITE" id="PS50878">
    <property type="entry name" value="RT_POL"/>
    <property type="match status" value="1"/>
</dbReference>
<dbReference type="PROSITE" id="PS50102">
    <property type="entry name" value="RRM"/>
    <property type="match status" value="1"/>
</dbReference>
<dbReference type="PANTHER" id="PTHR31635:SF196">
    <property type="entry name" value="REVERSE TRANSCRIPTASE DOMAIN-CONTAINING PROTEIN-RELATED"/>
    <property type="match status" value="1"/>
</dbReference>
<proteinExistence type="predicted"/>
<keyword evidence="5" id="KW-0808">Transferase</keyword>
<dbReference type="Pfam" id="PF00076">
    <property type="entry name" value="RRM_1"/>
    <property type="match status" value="1"/>
</dbReference>
<feature type="compositionally biased region" description="Basic and acidic residues" evidence="2">
    <location>
        <begin position="319"/>
        <end position="330"/>
    </location>
</feature>
<dbReference type="PANTHER" id="PTHR31635">
    <property type="entry name" value="REVERSE TRANSCRIPTASE DOMAIN-CONTAINING PROTEIN-RELATED"/>
    <property type="match status" value="1"/>
</dbReference>
<dbReference type="Proteomes" id="UP001151760">
    <property type="component" value="Unassembled WGS sequence"/>
</dbReference>
<evidence type="ECO:0000313" key="6">
    <source>
        <dbReference type="Proteomes" id="UP001151760"/>
    </source>
</evidence>
<evidence type="ECO:0000259" key="4">
    <source>
        <dbReference type="PROSITE" id="PS50878"/>
    </source>
</evidence>
<dbReference type="CDD" id="cd01650">
    <property type="entry name" value="RT_nLTR_like"/>
    <property type="match status" value="1"/>
</dbReference>
<dbReference type="CDD" id="cd00590">
    <property type="entry name" value="RRM_SF"/>
    <property type="match status" value="1"/>
</dbReference>
<feature type="region of interest" description="Disordered" evidence="2">
    <location>
        <begin position="284"/>
        <end position="372"/>
    </location>
</feature>
<keyword evidence="6" id="KW-1185">Reference proteome</keyword>
<dbReference type="InterPro" id="IPR000477">
    <property type="entry name" value="RT_dom"/>
</dbReference>
<evidence type="ECO:0000259" key="3">
    <source>
        <dbReference type="PROSITE" id="PS50102"/>
    </source>
</evidence>
<dbReference type="SMART" id="SM00360">
    <property type="entry name" value="RRM"/>
    <property type="match status" value="1"/>
</dbReference>
<evidence type="ECO:0000313" key="5">
    <source>
        <dbReference type="EMBL" id="GJS76418.1"/>
    </source>
</evidence>
<evidence type="ECO:0000256" key="2">
    <source>
        <dbReference type="SAM" id="MobiDB-lite"/>
    </source>
</evidence>
<keyword evidence="5" id="KW-0548">Nucleotidyltransferase</keyword>
<feature type="domain" description="RRM" evidence="3">
    <location>
        <begin position="59"/>
        <end position="132"/>
    </location>
</feature>
<evidence type="ECO:0000256" key="1">
    <source>
        <dbReference type="PROSITE-ProRule" id="PRU00176"/>
    </source>
</evidence>
<reference evidence="5" key="1">
    <citation type="journal article" date="2022" name="Int. J. Mol. Sci.">
        <title>Draft Genome of Tanacetum Coccineum: Genomic Comparison of Closely Related Tanacetum-Family Plants.</title>
        <authorList>
            <person name="Yamashiro T."/>
            <person name="Shiraishi A."/>
            <person name="Nakayama K."/>
            <person name="Satake H."/>
        </authorList>
    </citation>
    <scope>NUCLEOTIDE SEQUENCE</scope>
</reference>
<sequence length="1238" mass="139774">MSPKRTSTSATPTMTQAAIRKLVADSIAATVEEVANIAQRLTDQRSFNSKEDLTQKISTSVFVTNFPDHCTARDLWNVCLAYGKVVDVYIPFKKSKDGKKFVFVRFLKVDNLERLIGVDTKSFAFVLKHVKPTASADLTPAIVLDDSCILEKDLSCAAIGKIKDISALSNLYVILNDEGFGNVKLSYLRGFWVLIDTGSIAYKEKLIKHVGVLSWFSELGPANNSFGTLFDVDDTDDASLPFKKLCVVTKASTIINDKIKIIVKGKIYWIRIRELEAWTPDFDGDICDNSSSDEESVERKATKEATQDDDPSHPSGFTPKDDAAKEKEEAAYSVNQFSNNGNSLNKATKEATKKKAIKEATQDDDPSHPPGFKPNDVIDKVEEDVANSVNQPDTNVYSFNNGVSSVKSRVNRPFNLNSGGSIMDVIENLVNIRKTMGYNMEGCKKNLEDIVASHGDSQDYITHMIDLWDGECIILGDFNEVRSEKERFGTIFNNSDAKAFNHFISTAGLIDLPLEGYSYTWAIKSLKMSKLDRFLVSEGLLLVYPSLSSLSLDRHLSDHRPIIMREAAIDYRPSPFRVYHSWFAKDGFDKLVDNSWKNSNFVESSKITLLRKKFQALKASIKAWCKEDNQRSNEYRVSIQSQNYDLDKMFDNGISNEDLVIERTSLLKDLHNINIRHSLDMAQKAKIRWSIEGDENSKFFHGDWIDEPYKLSFEQNANLEYDVSYDEIKRVVRDYGTNKSPGPDGFTFDFIRTYWKTINQDVANVVREFFFSTSKFPPGSNSSFITLIPEKQDAKLVKDFRPISLIGSFYKIIAKILANHLSMVISDLISDVQSAFVSNRQILDGPFILNELLSWCKYHKTKAMIFKVDFEKVFDSVRWDYLDGILTNFGFAAKWRWWIQGCLTLAMGSILVNGSPTSEFKFHKGLKQGDPLSPFLFILVMESLHLLFNNILNAGLFKGIRMDESLTLSHLFYADDAVFIGKWDKANVVTIVHMLKCFFLAAGLQINIHKSTLMGIGVSHEEVKVAANIIGCSTFSTPFNYLGVKRISFEYPGHVSLPSPWNTIIKELGTLSSQGIRLHEHLKKKNKKQISVAEKLSEALLIVSFRRAPRGGMEEEQFLRLVDLVASAILSNSNNRWVWLLDSSGEYSVSLARSYIDDLLLPTVGSPTRWVKVVPIKINIFAWKVCLDKLPTRLNLSLRGIDIPSIICPICSLAGESCSHILFSCSMARLLWRKVVRW</sequence>
<dbReference type="InterPro" id="IPR026960">
    <property type="entry name" value="RVT-Znf"/>
</dbReference>
<accession>A0ABQ4YGU7</accession>
<dbReference type="InterPro" id="IPR036691">
    <property type="entry name" value="Endo/exonu/phosph_ase_sf"/>
</dbReference>
<dbReference type="EMBL" id="BQNB010010373">
    <property type="protein sequence ID" value="GJS76418.1"/>
    <property type="molecule type" value="Genomic_DNA"/>
</dbReference>
<dbReference type="SUPFAM" id="SSF56672">
    <property type="entry name" value="DNA/RNA polymerases"/>
    <property type="match status" value="1"/>
</dbReference>
<dbReference type="InterPro" id="IPR043502">
    <property type="entry name" value="DNA/RNA_pol_sf"/>
</dbReference>